<keyword evidence="2 7" id="KW-0813">Transport</keyword>
<evidence type="ECO:0000256" key="1">
    <source>
        <dbReference type="ARBA" id="ARBA00004651"/>
    </source>
</evidence>
<dbReference type="AlphaFoldDB" id="A0A9D1R4U5"/>
<keyword evidence="4 7" id="KW-0812">Transmembrane</keyword>
<dbReference type="CDD" id="cd06261">
    <property type="entry name" value="TM_PBP2"/>
    <property type="match status" value="1"/>
</dbReference>
<evidence type="ECO:0000259" key="8">
    <source>
        <dbReference type="PROSITE" id="PS50928"/>
    </source>
</evidence>
<proteinExistence type="inferred from homology"/>
<dbReference type="PANTHER" id="PTHR43744">
    <property type="entry name" value="ABC TRANSPORTER PERMEASE PROTEIN MG189-RELATED-RELATED"/>
    <property type="match status" value="1"/>
</dbReference>
<gene>
    <name evidence="9" type="ORF">H9742_07120</name>
</gene>
<dbReference type="EMBL" id="DXGH01000038">
    <property type="protein sequence ID" value="HIW81289.1"/>
    <property type="molecule type" value="Genomic_DNA"/>
</dbReference>
<evidence type="ECO:0000256" key="5">
    <source>
        <dbReference type="ARBA" id="ARBA00022989"/>
    </source>
</evidence>
<dbReference type="GO" id="GO:0055085">
    <property type="term" value="P:transmembrane transport"/>
    <property type="evidence" value="ECO:0007669"/>
    <property type="project" value="InterPro"/>
</dbReference>
<feature type="transmembrane region" description="Helical" evidence="7">
    <location>
        <begin position="273"/>
        <end position="293"/>
    </location>
</feature>
<comment type="similarity">
    <text evidence="7">Belongs to the binding-protein-dependent transport system permease family.</text>
</comment>
<keyword evidence="3" id="KW-1003">Cell membrane</keyword>
<evidence type="ECO:0000313" key="10">
    <source>
        <dbReference type="Proteomes" id="UP000824265"/>
    </source>
</evidence>
<evidence type="ECO:0000256" key="6">
    <source>
        <dbReference type="ARBA" id="ARBA00023136"/>
    </source>
</evidence>
<evidence type="ECO:0000256" key="4">
    <source>
        <dbReference type="ARBA" id="ARBA00022692"/>
    </source>
</evidence>
<dbReference type="InterPro" id="IPR000515">
    <property type="entry name" value="MetI-like"/>
</dbReference>
<sequence length="308" mass="34193">MEKLRGKKMSLNDRLFVCCNYLILGLILVIALYPLIFVVSASVSDPVAVTSGDVILLPVGFTLDGYKYIMQYQDIFTGYANTILYTVGGTLLNLAVTLPCAYALSRKDLPGRGILMKVFIVTMYFSGGLIPMYLNIRDFHLLDTRLYMMLGGLVSVYNLIVSRTFFAGISWELHEAAMIDGCSDFKIFAKLVLPLSKPVIVVMALYYGVGHWNEYFNAMIYLSDRGKYPLQLILREILIQSKIASTILEGAGGAGLDAGSMQAMMQQADLMNLIKYGVIVVSTLPMLIVFPWLQKYFEKGVMIGSVKG</sequence>
<comment type="subcellular location">
    <subcellularLocation>
        <location evidence="1 7">Cell membrane</location>
        <topology evidence="1 7">Multi-pass membrane protein</topology>
    </subcellularLocation>
</comment>
<evidence type="ECO:0000313" key="9">
    <source>
        <dbReference type="EMBL" id="HIW81289.1"/>
    </source>
</evidence>
<reference evidence="9" key="1">
    <citation type="journal article" date="2021" name="PeerJ">
        <title>Extensive microbial diversity within the chicken gut microbiome revealed by metagenomics and culture.</title>
        <authorList>
            <person name="Gilroy R."/>
            <person name="Ravi A."/>
            <person name="Getino M."/>
            <person name="Pursley I."/>
            <person name="Horton D.L."/>
            <person name="Alikhan N.F."/>
            <person name="Baker D."/>
            <person name="Gharbi K."/>
            <person name="Hall N."/>
            <person name="Watson M."/>
            <person name="Adriaenssens E.M."/>
            <person name="Foster-Nyarko E."/>
            <person name="Jarju S."/>
            <person name="Secka A."/>
            <person name="Antonio M."/>
            <person name="Oren A."/>
            <person name="Chaudhuri R.R."/>
            <person name="La Ragione R."/>
            <person name="Hildebrand F."/>
            <person name="Pallen M.J."/>
        </authorList>
    </citation>
    <scope>NUCLEOTIDE SEQUENCE</scope>
    <source>
        <strain evidence="9">CHK195-6426</strain>
    </source>
</reference>
<dbReference type="PROSITE" id="PS50928">
    <property type="entry name" value="ABC_TM1"/>
    <property type="match status" value="1"/>
</dbReference>
<feature type="transmembrane region" description="Helical" evidence="7">
    <location>
        <begin position="83"/>
        <end position="102"/>
    </location>
</feature>
<feature type="transmembrane region" description="Helical" evidence="7">
    <location>
        <begin position="146"/>
        <end position="166"/>
    </location>
</feature>
<feature type="transmembrane region" description="Helical" evidence="7">
    <location>
        <begin position="114"/>
        <end position="134"/>
    </location>
</feature>
<evidence type="ECO:0000256" key="7">
    <source>
        <dbReference type="RuleBase" id="RU363032"/>
    </source>
</evidence>
<comment type="caution">
    <text evidence="9">The sequence shown here is derived from an EMBL/GenBank/DDBJ whole genome shotgun (WGS) entry which is preliminary data.</text>
</comment>
<protein>
    <submittedName>
        <fullName evidence="9">Carbohydrate ABC transporter permease</fullName>
    </submittedName>
</protein>
<feature type="transmembrane region" description="Helical" evidence="7">
    <location>
        <begin position="21"/>
        <end position="43"/>
    </location>
</feature>
<dbReference type="GO" id="GO:0005886">
    <property type="term" value="C:plasma membrane"/>
    <property type="evidence" value="ECO:0007669"/>
    <property type="project" value="UniProtKB-SubCell"/>
</dbReference>
<keyword evidence="5 7" id="KW-1133">Transmembrane helix</keyword>
<evidence type="ECO:0000256" key="3">
    <source>
        <dbReference type="ARBA" id="ARBA00022475"/>
    </source>
</evidence>
<evidence type="ECO:0000256" key="2">
    <source>
        <dbReference type="ARBA" id="ARBA00022448"/>
    </source>
</evidence>
<keyword evidence="6 7" id="KW-0472">Membrane</keyword>
<dbReference type="PANTHER" id="PTHR43744:SF9">
    <property type="entry name" value="POLYGALACTURONAN_RHAMNOGALACTURONAN TRANSPORT SYSTEM PERMEASE PROTEIN YTCP"/>
    <property type="match status" value="1"/>
</dbReference>
<dbReference type="SUPFAM" id="SSF161098">
    <property type="entry name" value="MetI-like"/>
    <property type="match status" value="1"/>
</dbReference>
<dbReference type="InterPro" id="IPR035906">
    <property type="entry name" value="MetI-like_sf"/>
</dbReference>
<accession>A0A9D1R4U5</accession>
<dbReference type="Pfam" id="PF00528">
    <property type="entry name" value="BPD_transp_1"/>
    <property type="match status" value="1"/>
</dbReference>
<dbReference type="Proteomes" id="UP000824265">
    <property type="component" value="Unassembled WGS sequence"/>
</dbReference>
<feature type="transmembrane region" description="Helical" evidence="7">
    <location>
        <begin position="187"/>
        <end position="209"/>
    </location>
</feature>
<dbReference type="Gene3D" id="1.10.3720.10">
    <property type="entry name" value="MetI-like"/>
    <property type="match status" value="1"/>
</dbReference>
<name>A0A9D1R4U5_9FIRM</name>
<feature type="domain" description="ABC transmembrane type-1" evidence="8">
    <location>
        <begin position="79"/>
        <end position="282"/>
    </location>
</feature>
<reference evidence="9" key="2">
    <citation type="submission" date="2021-04" db="EMBL/GenBank/DDBJ databases">
        <authorList>
            <person name="Gilroy R."/>
        </authorList>
    </citation>
    <scope>NUCLEOTIDE SEQUENCE</scope>
    <source>
        <strain evidence="9">CHK195-6426</strain>
    </source>
</reference>
<organism evidence="9 10">
    <name type="scientific">Candidatus Acetatifactor stercoripullorum</name>
    <dbReference type="NCBI Taxonomy" id="2838414"/>
    <lineage>
        <taxon>Bacteria</taxon>
        <taxon>Bacillati</taxon>
        <taxon>Bacillota</taxon>
        <taxon>Clostridia</taxon>
        <taxon>Lachnospirales</taxon>
        <taxon>Lachnospiraceae</taxon>
        <taxon>Acetatifactor</taxon>
    </lineage>
</organism>